<dbReference type="AlphaFoldDB" id="I1YI86"/>
<name>I1YI86_METFJ</name>
<dbReference type="EMBL" id="CP003380">
    <property type="protein sequence ID" value="AFJ02629.1"/>
    <property type="molecule type" value="Genomic_DNA"/>
</dbReference>
<keyword evidence="2" id="KW-1185">Reference proteome</keyword>
<evidence type="ECO:0000313" key="1">
    <source>
        <dbReference type="EMBL" id="AFJ02629.1"/>
    </source>
</evidence>
<organism evidence="1 2">
    <name type="scientific">Methylophaga frappieri (strain ATCC BAA-2434 / DSM 25690 / JAM7)</name>
    <dbReference type="NCBI Taxonomy" id="754477"/>
    <lineage>
        <taxon>Bacteria</taxon>
        <taxon>Pseudomonadati</taxon>
        <taxon>Pseudomonadota</taxon>
        <taxon>Gammaproteobacteria</taxon>
        <taxon>Thiotrichales</taxon>
        <taxon>Piscirickettsiaceae</taxon>
        <taxon>Methylophaga</taxon>
    </lineage>
</organism>
<dbReference type="KEGG" id="mec:Q7C_1480"/>
<dbReference type="RefSeq" id="WP_014704049.1">
    <property type="nucleotide sequence ID" value="NC_017856.1"/>
</dbReference>
<reference evidence="1 2" key="1">
    <citation type="journal article" date="2012" name="J. Bacteriol.">
        <title>Complete genome sequences of Methylophaga sp. strain JAM1 and Methylophaga sp. strain JAM7.</title>
        <authorList>
            <person name="Villeneuve C."/>
            <person name="Martineau C."/>
            <person name="Mauffrey F."/>
            <person name="Villemur R."/>
        </authorList>
    </citation>
    <scope>NUCLEOTIDE SEQUENCE [LARGE SCALE GENOMIC DNA]</scope>
    <source>
        <strain evidence="1 2">JAM7</strain>
    </source>
</reference>
<gene>
    <name evidence="1" type="ordered locus">Q7C_1480</name>
</gene>
<proteinExistence type="predicted"/>
<evidence type="ECO:0000313" key="2">
    <source>
        <dbReference type="Proteomes" id="UP000009145"/>
    </source>
</evidence>
<dbReference type="PATRIC" id="fig|754477.3.peg.1460"/>
<dbReference type="OrthoDB" id="7063890at2"/>
<dbReference type="HOGENOM" id="CLU_1223877_0_0_6"/>
<protein>
    <submittedName>
        <fullName evidence="1">Uncharacterized protein</fullName>
    </submittedName>
</protein>
<sequence>MTEEMMIDLNSIDLRLDDHRLEDAKEDLEIAIARFIEAIINQINSGEVRDIYSFEDSEAEKFINSYSVGLSKKLTSDFAKETLDSLRHAFVSFAFNGLHQLFTRQENEVWYPKIVLTKELIPNDKETLDEEFLIFRGCSKSELESGNFGQSWSTCENCATEFAFKHYASQDWFNPLDRIVLWATYYRENVLFSNQTDFGEYEVAVNTGLLDDVTQYK</sequence>
<dbReference type="STRING" id="754477.Q7C_1480"/>
<accession>I1YI86</accession>
<dbReference type="Proteomes" id="UP000009145">
    <property type="component" value="Chromosome"/>
</dbReference>